<gene>
    <name evidence="2" type="ORF">MVEG_11358</name>
</gene>
<feature type="region of interest" description="Disordered" evidence="1">
    <location>
        <begin position="1"/>
        <end position="25"/>
    </location>
</feature>
<keyword evidence="3" id="KW-1185">Reference proteome</keyword>
<dbReference type="OrthoDB" id="1555531at2759"/>
<name>A0A086TLK6_9FUNG</name>
<dbReference type="AlphaFoldDB" id="A0A086TLK6"/>
<evidence type="ECO:0000313" key="3">
    <source>
        <dbReference type="Proteomes" id="UP000243308"/>
    </source>
</evidence>
<proteinExistence type="predicted"/>
<reference evidence="2 3" key="1">
    <citation type="submission" date="2011-02" db="EMBL/GenBank/DDBJ databases">
        <title>The Genome Sequence of Mortierella verticillata NRRL 6337.</title>
        <authorList>
            <consortium name="The Broad Institute Genome Sequencing Platform"/>
            <person name="Russ C."/>
            <person name="Cuomo C."/>
            <person name="Burger G."/>
            <person name="Gray M.W."/>
            <person name="Holland P.W.H."/>
            <person name="King N."/>
            <person name="Lang F.B.F."/>
            <person name="Roger A.J."/>
            <person name="Ruiz-Trillo I."/>
            <person name="Young S.K."/>
            <person name="Zeng Q."/>
            <person name="Gargeya S."/>
            <person name="Alvarado L."/>
            <person name="Berlin A."/>
            <person name="Chapman S.B."/>
            <person name="Chen Z."/>
            <person name="Freedman E."/>
            <person name="Gellesch M."/>
            <person name="Goldberg J."/>
            <person name="Griggs A."/>
            <person name="Gujja S."/>
            <person name="Heilman E."/>
            <person name="Heiman D."/>
            <person name="Howarth C."/>
            <person name="Mehta T."/>
            <person name="Neiman D."/>
            <person name="Pearson M."/>
            <person name="Roberts A."/>
            <person name="Saif S."/>
            <person name="Shea T."/>
            <person name="Shenoy N."/>
            <person name="Sisk P."/>
            <person name="Stolte C."/>
            <person name="Sykes S."/>
            <person name="White J."/>
            <person name="Yandava C."/>
            <person name="Haas B."/>
            <person name="Nusbaum C."/>
            <person name="Birren B."/>
        </authorList>
    </citation>
    <scope>NUCLEOTIDE SEQUENCE [LARGE SCALE GENOMIC DNA]</scope>
    <source>
        <strain evidence="2 3">NRRL 6337</strain>
    </source>
</reference>
<evidence type="ECO:0000313" key="2">
    <source>
        <dbReference type="EMBL" id="KFH62833.1"/>
    </source>
</evidence>
<sequence length="264" mass="29246">MSIRNNDTCRDVEHKKRGRPKLADKTLGAWGPLKDLSVPLSTDTTKAASLAKTRVKGKYISDSLSTDSTKAVSLAKPRAKVKYTKLANYKMPKKVNTHTSSDHISIRPSTRKELLLPTGQADAEAAHQPYGSSGDVVPHHEFICARVSDESQALWGYHPRDISHKALHSTHLAHYPFLDSSSPIFYQNRPGVMSSSAPGSNEYTDVLRVRYANGGSDLFNIRLYISSKLGTDLSRGLSIEHTYIVCIMSRHSVSSFNSFPRHPQ</sequence>
<protein>
    <submittedName>
        <fullName evidence="2">Uncharacterized protein</fullName>
    </submittedName>
</protein>
<dbReference type="Proteomes" id="UP000243308">
    <property type="component" value="Unassembled WGS sequence"/>
</dbReference>
<dbReference type="EMBL" id="KN042430">
    <property type="protein sequence ID" value="KFH62833.1"/>
    <property type="molecule type" value="Genomic_DNA"/>
</dbReference>
<organism evidence="2 3">
    <name type="scientific">Podila verticillata NRRL 6337</name>
    <dbReference type="NCBI Taxonomy" id="1069443"/>
    <lineage>
        <taxon>Eukaryota</taxon>
        <taxon>Fungi</taxon>
        <taxon>Fungi incertae sedis</taxon>
        <taxon>Mucoromycota</taxon>
        <taxon>Mortierellomycotina</taxon>
        <taxon>Mortierellomycetes</taxon>
        <taxon>Mortierellales</taxon>
        <taxon>Mortierellaceae</taxon>
        <taxon>Podila</taxon>
    </lineage>
</organism>
<evidence type="ECO:0000256" key="1">
    <source>
        <dbReference type="SAM" id="MobiDB-lite"/>
    </source>
</evidence>
<accession>A0A086TLK6</accession>